<dbReference type="Proteomes" id="UP000887013">
    <property type="component" value="Unassembled WGS sequence"/>
</dbReference>
<keyword evidence="2" id="KW-1185">Reference proteome</keyword>
<gene>
    <name evidence="1" type="ORF">NPIL_559451</name>
</gene>
<dbReference type="AlphaFoldDB" id="A0A8X6PH14"/>
<organism evidence="1 2">
    <name type="scientific">Nephila pilipes</name>
    <name type="common">Giant wood spider</name>
    <name type="synonym">Nephila maculata</name>
    <dbReference type="NCBI Taxonomy" id="299642"/>
    <lineage>
        <taxon>Eukaryota</taxon>
        <taxon>Metazoa</taxon>
        <taxon>Ecdysozoa</taxon>
        <taxon>Arthropoda</taxon>
        <taxon>Chelicerata</taxon>
        <taxon>Arachnida</taxon>
        <taxon>Araneae</taxon>
        <taxon>Araneomorphae</taxon>
        <taxon>Entelegynae</taxon>
        <taxon>Araneoidea</taxon>
        <taxon>Nephilidae</taxon>
        <taxon>Nephila</taxon>
    </lineage>
</organism>
<name>A0A8X6PH14_NEPPI</name>
<evidence type="ECO:0000313" key="2">
    <source>
        <dbReference type="Proteomes" id="UP000887013"/>
    </source>
</evidence>
<dbReference type="OrthoDB" id="6433435at2759"/>
<dbReference type="EMBL" id="BMAW01115455">
    <property type="protein sequence ID" value="GFT66107.1"/>
    <property type="molecule type" value="Genomic_DNA"/>
</dbReference>
<comment type="caution">
    <text evidence="1">The sequence shown here is derived from an EMBL/GenBank/DDBJ whole genome shotgun (WGS) entry which is preliminary data.</text>
</comment>
<evidence type="ECO:0000313" key="1">
    <source>
        <dbReference type="EMBL" id="GFT66107.1"/>
    </source>
</evidence>
<reference evidence="1" key="1">
    <citation type="submission" date="2020-08" db="EMBL/GenBank/DDBJ databases">
        <title>Multicomponent nature underlies the extraordinary mechanical properties of spider dragline silk.</title>
        <authorList>
            <person name="Kono N."/>
            <person name="Nakamura H."/>
            <person name="Mori M."/>
            <person name="Yoshida Y."/>
            <person name="Ohtoshi R."/>
            <person name="Malay A.D."/>
            <person name="Moran D.A.P."/>
            <person name="Tomita M."/>
            <person name="Numata K."/>
            <person name="Arakawa K."/>
        </authorList>
    </citation>
    <scope>NUCLEOTIDE SEQUENCE</scope>
</reference>
<protein>
    <submittedName>
        <fullName evidence="1">Uncharacterized protein</fullName>
    </submittedName>
</protein>
<accession>A0A8X6PH14</accession>
<sequence length="146" mass="16632">MEQNALFEAFFESFIGSEDIALTDRGLRIALTIFSTATREAVRLNLETEYSMGTYRNCLSKAIIEDACIEKMGPLKKDLRKIIDLFQKVSDARNEFLMEFHGWNFLRLKCTEEMEEVPTSLDYAVYNCNISSVVKGTFKFAAGVTV</sequence>
<proteinExistence type="predicted"/>